<organism evidence="1 2">
    <name type="scientific">Clavelina lepadiformis</name>
    <name type="common">Light-bulb sea squirt</name>
    <name type="synonym">Ascidia lepadiformis</name>
    <dbReference type="NCBI Taxonomy" id="159417"/>
    <lineage>
        <taxon>Eukaryota</taxon>
        <taxon>Metazoa</taxon>
        <taxon>Chordata</taxon>
        <taxon>Tunicata</taxon>
        <taxon>Ascidiacea</taxon>
        <taxon>Aplousobranchia</taxon>
        <taxon>Clavelinidae</taxon>
        <taxon>Clavelina</taxon>
    </lineage>
</organism>
<keyword evidence="2" id="KW-1185">Reference proteome</keyword>
<proteinExistence type="predicted"/>
<comment type="caution">
    <text evidence="1">The sequence shown here is derived from an EMBL/GenBank/DDBJ whole genome shotgun (WGS) entry which is preliminary data.</text>
</comment>
<sequence length="240" mass="26909">MQDRQTNIAAAPLGLGLPSMCFNPNLVYTKATKLLSERHSKANFDCPAPRKRLGNVLKPLAPKAKVNGDNPKFVKLTDLLDGKNINTDPKSQRRPFLRPRVTISRSARKNIRNTGKKDVPKMYLSTCQSSSSMIFSPLPLAPPSLLLEAKPHLRCKLQKAVKNGLENRRSSSGIQLGFPNMVHRKDNVQNATSKSVSVGSPIKKHRFKRSTSLWKSVTLREQQKKCEERVRALQSQAYNE</sequence>
<reference evidence="1 2" key="1">
    <citation type="submission" date="2024-02" db="EMBL/GenBank/DDBJ databases">
        <authorList>
            <person name="Daric V."/>
            <person name="Darras S."/>
        </authorList>
    </citation>
    <scope>NUCLEOTIDE SEQUENCE [LARGE SCALE GENOMIC DNA]</scope>
</reference>
<name>A0ABP0GQF8_CLALP</name>
<accession>A0ABP0GQF8</accession>
<protein>
    <submittedName>
        <fullName evidence="1">Uncharacterized protein</fullName>
    </submittedName>
</protein>
<gene>
    <name evidence="1" type="ORF">CVLEPA_LOCUS26071</name>
</gene>
<evidence type="ECO:0000313" key="2">
    <source>
        <dbReference type="Proteomes" id="UP001642483"/>
    </source>
</evidence>
<evidence type="ECO:0000313" key="1">
    <source>
        <dbReference type="EMBL" id="CAK8692834.1"/>
    </source>
</evidence>
<dbReference type="EMBL" id="CAWYQH010000130">
    <property type="protein sequence ID" value="CAK8692834.1"/>
    <property type="molecule type" value="Genomic_DNA"/>
</dbReference>
<dbReference type="Proteomes" id="UP001642483">
    <property type="component" value="Unassembled WGS sequence"/>
</dbReference>